<sequence>MKSIKVGVVTSRWNSEITSKLEEGAISYLESCEGVEIFAALVPGAVEIPLAVQAFFDAGCDGVVALGAVIRGDTTHYDYVCNSVTDGVTRLMLDYKKPIGFGVLTTENEEQAHERAGGSHGNKGEESAQVVMEMIGLTQEIPVTMRTAVQMAKASKATKPAKAPKAAAKTKKTKKKARK</sequence>
<feature type="binding site" evidence="7">
    <location>
        <position position="115"/>
    </location>
    <ligand>
        <name>(2S)-2-hydroxy-3-oxobutyl phosphate</name>
        <dbReference type="ChEBI" id="CHEBI:58830"/>
    </ligand>
</feature>
<dbReference type="EMBL" id="LUKE01000001">
    <property type="protein sequence ID" value="KYG65949.1"/>
    <property type="molecule type" value="Genomic_DNA"/>
</dbReference>
<dbReference type="InterPro" id="IPR034964">
    <property type="entry name" value="LS"/>
</dbReference>
<comment type="similarity">
    <text evidence="2 7">Belongs to the DMRL synthase family.</text>
</comment>
<dbReference type="PANTHER" id="PTHR21058">
    <property type="entry name" value="6,7-DIMETHYL-8-RIBITYLLUMAZINE SYNTHASE DMRL SYNTHASE LUMAZINE SYNTHASE"/>
    <property type="match status" value="1"/>
</dbReference>
<dbReference type="Gene3D" id="3.40.50.960">
    <property type="entry name" value="Lumazine/riboflavin synthase"/>
    <property type="match status" value="1"/>
</dbReference>
<evidence type="ECO:0000256" key="6">
    <source>
        <dbReference type="ARBA" id="ARBA00048785"/>
    </source>
</evidence>
<gene>
    <name evidence="7" type="primary">ribH</name>
    <name evidence="9" type="ORF">AZI86_02435</name>
</gene>
<feature type="active site" description="Proton donor" evidence="7">
    <location>
        <position position="76"/>
    </location>
</feature>
<dbReference type="GO" id="GO:0009349">
    <property type="term" value="C:riboflavin synthase complex"/>
    <property type="evidence" value="ECO:0007669"/>
    <property type="project" value="UniProtKB-UniRule"/>
</dbReference>
<dbReference type="GO" id="GO:0000906">
    <property type="term" value="F:6,7-dimethyl-8-ribityllumazine synthase activity"/>
    <property type="evidence" value="ECO:0007669"/>
    <property type="project" value="UniProtKB-UniRule"/>
</dbReference>
<reference evidence="9 10" key="1">
    <citation type="submission" date="2016-03" db="EMBL/GenBank/DDBJ databases">
        <authorList>
            <person name="Ploux O."/>
        </authorList>
    </citation>
    <scope>NUCLEOTIDE SEQUENCE [LARGE SCALE GENOMIC DNA]</scope>
    <source>
        <strain evidence="9 10">R0</strain>
    </source>
</reference>
<organism evidence="9 10">
    <name type="scientific">Bdellovibrio bacteriovorus</name>
    <dbReference type="NCBI Taxonomy" id="959"/>
    <lineage>
        <taxon>Bacteria</taxon>
        <taxon>Pseudomonadati</taxon>
        <taxon>Bdellovibrionota</taxon>
        <taxon>Bdellovibrionia</taxon>
        <taxon>Bdellovibrionales</taxon>
        <taxon>Pseudobdellovibrionaceae</taxon>
        <taxon>Bdellovibrio</taxon>
    </lineage>
</organism>
<evidence type="ECO:0000313" key="9">
    <source>
        <dbReference type="EMBL" id="KYG65949.1"/>
    </source>
</evidence>
<evidence type="ECO:0000256" key="2">
    <source>
        <dbReference type="ARBA" id="ARBA00007424"/>
    </source>
</evidence>
<dbReference type="RefSeq" id="WP_061833509.1">
    <property type="nucleotide sequence ID" value="NZ_LUKE01000001.1"/>
</dbReference>
<dbReference type="Pfam" id="PF00885">
    <property type="entry name" value="DMRL_synthase"/>
    <property type="match status" value="1"/>
</dbReference>
<feature type="binding site" evidence="7">
    <location>
        <begin position="68"/>
        <end position="70"/>
    </location>
    <ligand>
        <name>5-amino-6-(D-ribitylamino)uracil</name>
        <dbReference type="ChEBI" id="CHEBI:15934"/>
    </ligand>
</feature>
<dbReference type="Proteomes" id="UP000075320">
    <property type="component" value="Unassembled WGS sequence"/>
</dbReference>
<comment type="function">
    <text evidence="7">Catalyzes the formation of 6,7-dimethyl-8-ribityllumazine by condensation of 5-amino-6-(D-ribitylamino)uracil with 3,4-dihydroxy-2-butanone 4-phosphate. This is the penultimate step in the biosynthesis of riboflavin.</text>
</comment>
<dbReference type="InterPro" id="IPR002180">
    <property type="entry name" value="LS/RS"/>
</dbReference>
<feature type="binding site" evidence="7">
    <location>
        <position position="13"/>
    </location>
    <ligand>
        <name>5-amino-6-(D-ribitylamino)uracil</name>
        <dbReference type="ChEBI" id="CHEBI:15934"/>
    </ligand>
</feature>
<feature type="binding site" evidence="7">
    <location>
        <position position="101"/>
    </location>
    <ligand>
        <name>5-amino-6-(D-ribitylamino)uracil</name>
        <dbReference type="ChEBI" id="CHEBI:15934"/>
    </ligand>
</feature>
<dbReference type="HAMAP" id="MF_00178">
    <property type="entry name" value="Lumazine_synth"/>
    <property type="match status" value="1"/>
</dbReference>
<protein>
    <recommendedName>
        <fullName evidence="3 7">6,7-dimethyl-8-ribityllumazine synthase</fullName>
        <shortName evidence="7">DMRL synthase</shortName>
        <shortName evidence="7">LS</shortName>
        <shortName evidence="7">Lumazine synthase</shortName>
        <ecNumber evidence="3 7">2.5.1.78</ecNumber>
    </recommendedName>
</protein>
<evidence type="ECO:0000256" key="5">
    <source>
        <dbReference type="ARBA" id="ARBA00022679"/>
    </source>
</evidence>
<dbReference type="EC" id="2.5.1.78" evidence="3 7"/>
<feature type="binding site" evidence="7">
    <location>
        <begin position="73"/>
        <end position="74"/>
    </location>
    <ligand>
        <name>(2S)-2-hydroxy-3-oxobutyl phosphate</name>
        <dbReference type="ChEBI" id="CHEBI:58830"/>
    </ligand>
</feature>
<keyword evidence="4 7" id="KW-0686">Riboflavin biosynthesis</keyword>
<accession>A0A150WNS9</accession>
<evidence type="ECO:0000256" key="8">
    <source>
        <dbReference type="SAM" id="MobiDB-lite"/>
    </source>
</evidence>
<feature type="binding site" evidence="7">
    <location>
        <begin position="45"/>
        <end position="47"/>
    </location>
    <ligand>
        <name>5-amino-6-(D-ribitylamino)uracil</name>
        <dbReference type="ChEBI" id="CHEBI:15934"/>
    </ligand>
</feature>
<evidence type="ECO:0000313" key="10">
    <source>
        <dbReference type="Proteomes" id="UP000075320"/>
    </source>
</evidence>
<keyword evidence="5 7" id="KW-0808">Transferase</keyword>
<dbReference type="UniPathway" id="UPA00275">
    <property type="reaction ID" value="UER00404"/>
</dbReference>
<evidence type="ECO:0000256" key="7">
    <source>
        <dbReference type="HAMAP-Rule" id="MF_00178"/>
    </source>
</evidence>
<dbReference type="PANTHER" id="PTHR21058:SF0">
    <property type="entry name" value="6,7-DIMETHYL-8-RIBITYLLUMAZINE SYNTHASE"/>
    <property type="match status" value="1"/>
</dbReference>
<keyword evidence="10" id="KW-1185">Reference proteome</keyword>
<feature type="compositionally biased region" description="Basic residues" evidence="8">
    <location>
        <begin position="168"/>
        <end position="179"/>
    </location>
</feature>
<comment type="catalytic activity">
    <reaction evidence="6 7">
        <text>(2S)-2-hydroxy-3-oxobutyl phosphate + 5-amino-6-(D-ribitylamino)uracil = 6,7-dimethyl-8-(1-D-ribityl)lumazine + phosphate + 2 H2O + H(+)</text>
        <dbReference type="Rhea" id="RHEA:26152"/>
        <dbReference type="ChEBI" id="CHEBI:15377"/>
        <dbReference type="ChEBI" id="CHEBI:15378"/>
        <dbReference type="ChEBI" id="CHEBI:15934"/>
        <dbReference type="ChEBI" id="CHEBI:43474"/>
        <dbReference type="ChEBI" id="CHEBI:58201"/>
        <dbReference type="ChEBI" id="CHEBI:58830"/>
        <dbReference type="EC" id="2.5.1.78"/>
    </reaction>
</comment>
<feature type="compositionally biased region" description="Low complexity" evidence="8">
    <location>
        <begin position="152"/>
        <end position="167"/>
    </location>
</feature>
<dbReference type="GO" id="GO:0009231">
    <property type="term" value="P:riboflavin biosynthetic process"/>
    <property type="evidence" value="ECO:0007669"/>
    <property type="project" value="UniProtKB-UniRule"/>
</dbReference>
<dbReference type="CDD" id="cd09209">
    <property type="entry name" value="Lumazine_synthase-I"/>
    <property type="match status" value="1"/>
</dbReference>
<evidence type="ECO:0000256" key="3">
    <source>
        <dbReference type="ARBA" id="ARBA00012664"/>
    </source>
</evidence>
<dbReference type="SUPFAM" id="SSF52121">
    <property type="entry name" value="Lumazine synthase"/>
    <property type="match status" value="1"/>
</dbReference>
<proteinExistence type="inferred from homology"/>
<evidence type="ECO:0000256" key="1">
    <source>
        <dbReference type="ARBA" id="ARBA00004917"/>
    </source>
</evidence>
<dbReference type="NCBIfam" id="TIGR00114">
    <property type="entry name" value="lumazine-synth"/>
    <property type="match status" value="1"/>
</dbReference>
<comment type="caution">
    <text evidence="9">The sequence shown here is derived from an EMBL/GenBank/DDBJ whole genome shotgun (WGS) entry which is preliminary data.</text>
</comment>
<dbReference type="InterPro" id="IPR036467">
    <property type="entry name" value="LS/RS_sf"/>
</dbReference>
<name>A0A150WNS9_BDEBC</name>
<evidence type="ECO:0000256" key="4">
    <source>
        <dbReference type="ARBA" id="ARBA00022619"/>
    </source>
</evidence>
<dbReference type="GO" id="GO:0005829">
    <property type="term" value="C:cytosol"/>
    <property type="evidence" value="ECO:0007669"/>
    <property type="project" value="TreeGrafter"/>
</dbReference>
<dbReference type="AlphaFoldDB" id="A0A150WNS9"/>
<comment type="pathway">
    <text evidence="1 7">Cofactor biosynthesis; riboflavin biosynthesis; riboflavin from 2-hydroxy-3-oxobutyl phosphate and 5-amino-6-(D-ribitylamino)uracil: step 1/2.</text>
</comment>
<dbReference type="OrthoDB" id="5294612at2"/>
<feature type="region of interest" description="Disordered" evidence="8">
    <location>
        <begin position="152"/>
        <end position="179"/>
    </location>
</feature>